<evidence type="ECO:0000313" key="1">
    <source>
        <dbReference type="EMBL" id="MBA4611329.1"/>
    </source>
</evidence>
<protein>
    <submittedName>
        <fullName evidence="1">Uncharacterized protein</fullName>
    </submittedName>
</protein>
<reference evidence="1 2" key="1">
    <citation type="submission" date="2020-07" db="EMBL/GenBank/DDBJ databases">
        <authorList>
            <person name="Li M."/>
        </authorList>
    </citation>
    <scope>NUCLEOTIDE SEQUENCE [LARGE SCALE GENOMIC DNA]</scope>
    <source>
        <strain evidence="1 2">DSM 23284</strain>
    </source>
</reference>
<sequence length="358" mass="39361">MHLPIKLAAGTVLAFTAAGTAQEVTVASWGDSHRTAQSVQLAKDGEGDVPGAMSLPPETRILERLRRREDVQLAGWPSNVLVGFLIGCGIILLSETAYDRFKKHADYKMQIREIGIRLDASDSEIEEIGDKIPDIAYALSIPIEHVIEALRAIRHAGVKNYDEAWLRLRPTIKASRFSGASFEDTAETLKMVSRALNIDAQALPRVVDKILAVGREKDISSRDLLEHLPDVLPTAVDDRGYTGVLGLEQIIADLQTVSGQVRLNRIAVEQLEAFYSEFSSEEFHQRLEEAGYDVKGALKDADKAGASKGTALLNLIADDVLETPELIPQLFHNEQSAAAAKAILLNPEEWRRNRPSVD</sequence>
<dbReference type="AlphaFoldDB" id="A0A838XJ21"/>
<comment type="caution">
    <text evidence="1">The sequence shown here is derived from an EMBL/GenBank/DDBJ whole genome shotgun (WGS) entry which is preliminary data.</text>
</comment>
<accession>A0A838XJ21</accession>
<dbReference type="RefSeq" id="WP_181759506.1">
    <property type="nucleotide sequence ID" value="NZ_BMCR01000002.1"/>
</dbReference>
<organism evidence="1 2">
    <name type="scientific">Stappia taiwanensis</name>
    <dbReference type="NCBI Taxonomy" id="992267"/>
    <lineage>
        <taxon>Bacteria</taxon>
        <taxon>Pseudomonadati</taxon>
        <taxon>Pseudomonadota</taxon>
        <taxon>Alphaproteobacteria</taxon>
        <taxon>Hyphomicrobiales</taxon>
        <taxon>Stappiaceae</taxon>
        <taxon>Stappia</taxon>
    </lineage>
</organism>
<evidence type="ECO:0000313" key="2">
    <source>
        <dbReference type="Proteomes" id="UP000559404"/>
    </source>
</evidence>
<reference evidence="1 2" key="2">
    <citation type="submission" date="2020-08" db="EMBL/GenBank/DDBJ databases">
        <title>Stappia taiwanensis sp. nov., isolated from a coastal thermal spring.</title>
        <authorList>
            <person name="Kampfer P."/>
        </authorList>
    </citation>
    <scope>NUCLEOTIDE SEQUENCE [LARGE SCALE GENOMIC DNA]</scope>
    <source>
        <strain evidence="1 2">DSM 23284</strain>
    </source>
</reference>
<dbReference type="Proteomes" id="UP000559404">
    <property type="component" value="Unassembled WGS sequence"/>
</dbReference>
<proteinExistence type="predicted"/>
<gene>
    <name evidence="1" type="ORF">H1W37_06690</name>
</gene>
<name>A0A838XJ21_9HYPH</name>
<keyword evidence="2" id="KW-1185">Reference proteome</keyword>
<dbReference type="EMBL" id="JACEON010000004">
    <property type="protein sequence ID" value="MBA4611329.1"/>
    <property type="molecule type" value="Genomic_DNA"/>
</dbReference>